<accession>A0A3M8DGM7</accession>
<dbReference type="EMBL" id="RHHQ01000012">
    <property type="protein sequence ID" value="RNB87270.1"/>
    <property type="molecule type" value="Genomic_DNA"/>
</dbReference>
<protein>
    <submittedName>
        <fullName evidence="1">Uncharacterized protein</fullName>
    </submittedName>
</protein>
<comment type="caution">
    <text evidence="1">The sequence shown here is derived from an EMBL/GenBank/DDBJ whole genome shotgun (WGS) entry which is preliminary data.</text>
</comment>
<dbReference type="Proteomes" id="UP000271031">
    <property type="component" value="Unassembled WGS sequence"/>
</dbReference>
<name>A0A3M8DGM7_9BACL</name>
<keyword evidence="2" id="KW-1185">Reference proteome</keyword>
<reference evidence="1 2" key="1">
    <citation type="submission" date="2018-10" db="EMBL/GenBank/DDBJ databases">
        <title>Phylogenomics of Brevibacillus.</title>
        <authorList>
            <person name="Dunlap C."/>
        </authorList>
    </citation>
    <scope>NUCLEOTIDE SEQUENCE [LARGE SCALE GENOMIC DNA]</scope>
    <source>
        <strain evidence="1 2">JCM 15716</strain>
    </source>
</reference>
<sequence length="86" mass="10575">MTTIRIFPDICNKKPLNSSLFFFTLIGYFDKHRYRIHKNEQIRLFRFFVRKTFDRTHTKYNEQKYGLPKRKKTIALVRTIGLFTIR</sequence>
<dbReference type="AlphaFoldDB" id="A0A3M8DGM7"/>
<organism evidence="1 2">
    <name type="scientific">Brevibacillus fluminis</name>
    <dbReference type="NCBI Taxonomy" id="511487"/>
    <lineage>
        <taxon>Bacteria</taxon>
        <taxon>Bacillati</taxon>
        <taxon>Bacillota</taxon>
        <taxon>Bacilli</taxon>
        <taxon>Bacillales</taxon>
        <taxon>Paenibacillaceae</taxon>
        <taxon>Brevibacillus</taxon>
    </lineage>
</organism>
<evidence type="ECO:0000313" key="1">
    <source>
        <dbReference type="EMBL" id="RNB87270.1"/>
    </source>
</evidence>
<proteinExistence type="predicted"/>
<evidence type="ECO:0000313" key="2">
    <source>
        <dbReference type="Proteomes" id="UP000271031"/>
    </source>
</evidence>
<gene>
    <name evidence="1" type="ORF">EDM56_16505</name>
</gene>